<proteinExistence type="predicted"/>
<dbReference type="RefSeq" id="WP_131911086.1">
    <property type="nucleotide sequence ID" value="NZ_OU594967.1"/>
</dbReference>
<name>A0A4R1KGR0_9GAMM</name>
<evidence type="ECO:0000313" key="2">
    <source>
        <dbReference type="EMBL" id="TCK63330.1"/>
    </source>
</evidence>
<comment type="caution">
    <text evidence="2">The sequence shown here is derived from an EMBL/GenBank/DDBJ whole genome shotgun (WGS) entry which is preliminary data.</text>
</comment>
<protein>
    <recommendedName>
        <fullName evidence="4">DUF484 family protein</fullName>
    </recommendedName>
</protein>
<dbReference type="InterPro" id="IPR007435">
    <property type="entry name" value="DUF484"/>
</dbReference>
<dbReference type="PANTHER" id="PTHR38765">
    <property type="entry name" value="DUF484 DOMAIN-CONTAINING PROTEIN"/>
    <property type="match status" value="1"/>
</dbReference>
<evidence type="ECO:0008006" key="4">
    <source>
        <dbReference type="Google" id="ProtNLM"/>
    </source>
</evidence>
<dbReference type="Gene3D" id="3.30.450.40">
    <property type="match status" value="1"/>
</dbReference>
<dbReference type="PANTHER" id="PTHR38765:SF1">
    <property type="entry name" value="DUF484 DOMAIN-CONTAINING PROTEIN"/>
    <property type="match status" value="1"/>
</dbReference>
<keyword evidence="1" id="KW-0175">Coiled coil</keyword>
<evidence type="ECO:0000313" key="3">
    <source>
        <dbReference type="Proteomes" id="UP000295565"/>
    </source>
</evidence>
<organism evidence="2 3">
    <name type="scientific">Celerinatantimonas diazotrophica</name>
    <dbReference type="NCBI Taxonomy" id="412034"/>
    <lineage>
        <taxon>Bacteria</taxon>
        <taxon>Pseudomonadati</taxon>
        <taxon>Pseudomonadota</taxon>
        <taxon>Gammaproteobacteria</taxon>
        <taxon>Celerinatantimonadaceae</taxon>
        <taxon>Celerinatantimonas</taxon>
    </lineage>
</organism>
<dbReference type="Proteomes" id="UP000295565">
    <property type="component" value="Unassembled WGS sequence"/>
</dbReference>
<dbReference type="Pfam" id="PF04340">
    <property type="entry name" value="DUF484"/>
    <property type="match status" value="1"/>
</dbReference>
<dbReference type="InterPro" id="IPR029016">
    <property type="entry name" value="GAF-like_dom_sf"/>
</dbReference>
<gene>
    <name evidence="2" type="ORF">EV690_0216</name>
</gene>
<evidence type="ECO:0000256" key="1">
    <source>
        <dbReference type="SAM" id="Coils"/>
    </source>
</evidence>
<dbReference type="AlphaFoldDB" id="A0A4R1KGR0"/>
<sequence>MSQVNLEQLLLDDELVAEYLQQNPDFFTRFPYLADRLRIPHHQRGSVSLVELSLERMRDKIAVLETEISDLLGVASQNERIFRVYVDLLPQLLHCPDFASLQDKLQSAMVEQLGLSQLSLRLNQAHLSLGEPLESFSLSAEHMENLWVTRLSHEGHYFGRLTRGELQLLFASPEQVQSVAIMPLGERARLGVLAAASDEADHYVAGMDGLLLGQLCEVIATLLPTLVGCDAQ</sequence>
<keyword evidence="3" id="KW-1185">Reference proteome</keyword>
<dbReference type="OrthoDB" id="8525200at2"/>
<dbReference type="EMBL" id="SMGD01000002">
    <property type="protein sequence ID" value="TCK63330.1"/>
    <property type="molecule type" value="Genomic_DNA"/>
</dbReference>
<feature type="coiled-coil region" evidence="1">
    <location>
        <begin position="47"/>
        <end position="74"/>
    </location>
</feature>
<accession>A0A4R1KGR0</accession>
<reference evidence="2 3" key="1">
    <citation type="submission" date="2019-03" db="EMBL/GenBank/DDBJ databases">
        <title>Genomic Encyclopedia of Type Strains, Phase IV (KMG-IV): sequencing the most valuable type-strain genomes for metagenomic binning, comparative biology and taxonomic classification.</title>
        <authorList>
            <person name="Goeker M."/>
        </authorList>
    </citation>
    <scope>NUCLEOTIDE SEQUENCE [LARGE SCALE GENOMIC DNA]</scope>
    <source>
        <strain evidence="2 3">DSM 18577</strain>
    </source>
</reference>